<dbReference type="PROSITE" id="PS51819">
    <property type="entry name" value="VOC"/>
    <property type="match status" value="1"/>
</dbReference>
<dbReference type="RefSeq" id="WP_413260526.1">
    <property type="nucleotide sequence ID" value="NZ_JBHFNS010000093.1"/>
</dbReference>
<reference evidence="2 3" key="1">
    <citation type="submission" date="2024-09" db="EMBL/GenBank/DDBJ databases">
        <title>Floridaenema gen nov. (Aerosakkonemataceae, Aerosakkonematales ord. nov., Cyanobacteria) from benthic tropical and subtropical fresh waters, with the description of four new species.</title>
        <authorList>
            <person name="Moretto J.A."/>
            <person name="Berthold D.E."/>
            <person name="Lefler F.W."/>
            <person name="Huang I.-S."/>
            <person name="Laughinghouse H. IV."/>
        </authorList>
    </citation>
    <scope>NUCLEOTIDE SEQUENCE [LARGE SCALE GENOMIC DNA]</scope>
    <source>
        <strain evidence="2 3">BLCC-F154</strain>
    </source>
</reference>
<gene>
    <name evidence="2" type="ORF">ACE1B6_27675</name>
</gene>
<name>A0ABV4YJN4_9CYAN</name>
<accession>A0ABV4YJN4</accession>
<dbReference type="Gene3D" id="3.10.180.10">
    <property type="entry name" value="2,3-Dihydroxybiphenyl 1,2-Dioxygenase, domain 1"/>
    <property type="match status" value="1"/>
</dbReference>
<dbReference type="InterPro" id="IPR037523">
    <property type="entry name" value="VOC_core"/>
</dbReference>
<keyword evidence="3" id="KW-1185">Reference proteome</keyword>
<proteinExistence type="predicted"/>
<evidence type="ECO:0000259" key="1">
    <source>
        <dbReference type="PROSITE" id="PS51819"/>
    </source>
</evidence>
<comment type="caution">
    <text evidence="2">The sequence shown here is derived from an EMBL/GenBank/DDBJ whole genome shotgun (WGS) entry which is preliminary data.</text>
</comment>
<evidence type="ECO:0000313" key="2">
    <source>
        <dbReference type="EMBL" id="MFB2939050.1"/>
    </source>
</evidence>
<feature type="domain" description="VOC" evidence="1">
    <location>
        <begin position="6"/>
        <end position="123"/>
    </location>
</feature>
<evidence type="ECO:0000313" key="3">
    <source>
        <dbReference type="Proteomes" id="UP001576776"/>
    </source>
</evidence>
<dbReference type="SUPFAM" id="SSF54593">
    <property type="entry name" value="Glyoxalase/Bleomycin resistance protein/Dihydroxybiphenyl dioxygenase"/>
    <property type="match status" value="1"/>
</dbReference>
<protein>
    <submittedName>
        <fullName evidence="2">VOC family protein</fullName>
    </submittedName>
</protein>
<organism evidence="2 3">
    <name type="scientific">Floridaenema fluviatile BLCC-F154</name>
    <dbReference type="NCBI Taxonomy" id="3153640"/>
    <lineage>
        <taxon>Bacteria</taxon>
        <taxon>Bacillati</taxon>
        <taxon>Cyanobacteriota</taxon>
        <taxon>Cyanophyceae</taxon>
        <taxon>Oscillatoriophycideae</taxon>
        <taxon>Aerosakkonematales</taxon>
        <taxon>Aerosakkonemataceae</taxon>
        <taxon>Floridanema</taxon>
        <taxon>Floridanema fluviatile</taxon>
    </lineage>
</organism>
<sequence>MVLAITNAFVTLGVADFPKVIDFYRQFLNQEPQPFIPNVYGEFLLTGGLRLGIFRPKAEHFLEFSNSAQSGMSLCLEVESLENAIAHLTTIGYPPPGEITIASHGREISAYDPAGNRLILHQSTS</sequence>
<dbReference type="EMBL" id="JBHFNS010000093">
    <property type="protein sequence ID" value="MFB2939050.1"/>
    <property type="molecule type" value="Genomic_DNA"/>
</dbReference>
<dbReference type="InterPro" id="IPR029068">
    <property type="entry name" value="Glyas_Bleomycin-R_OHBP_Dase"/>
</dbReference>
<dbReference type="Proteomes" id="UP001576776">
    <property type="component" value="Unassembled WGS sequence"/>
</dbReference>